<dbReference type="CDD" id="cd00397">
    <property type="entry name" value="DNA_BRE_C"/>
    <property type="match status" value="1"/>
</dbReference>
<dbReference type="GO" id="GO:0006310">
    <property type="term" value="P:DNA recombination"/>
    <property type="evidence" value="ECO:0007669"/>
    <property type="project" value="UniProtKB-KW"/>
</dbReference>
<proteinExistence type="predicted"/>
<sequence length="749" mass="83383">MTSTTDLFVLARHARATSYDRATIDAAVNAHLAVWQLARTRDTVVMRTTRATLGVVESLPGATLEQRWAVFEAEVWPRWQAGDRRPLRREDGWSLGVRTLVMARLVQPAWSVVSGFRMSEWARILPDNDPIRRARDTLEGASASCVVGTPAMRARAIDTATKLMLVRGVDRLDGLVTDDLLIPPTGGKAFDILDALLCQVGALARTPRRGTSRRRTVPRRTERELVKISGVPEPFAETVAVYLETYARRLSDVYATLRHKSRALAHFFNYIAAHHPDVSSCAEITPAQARGFIPYALELARTVQRATARKGTSDRTTAYAWMIDVRTFFADLSTWAAEPGSPLEGHAPSAVMLARHDLLDAGYIKARKRQRAQVTETVLDLQREMPNIRAFALRRWHDAEHTLAGNPEDPRLVTAERTTFWDWALLELLLTSGLRIEETLELTTLDILKRSLASGEIYYLLHVKPSKFGRARVIPIGNQLGTVLAEIIRHLKTFYSTSHVPFVDRRDEHEKRPLPRAPYLLQGLRGPTTFTATTVRGRLGWLSLNAGAAHADGSPIKLTPHDCRRLFASEHLNAHTPVHVIQALLGHATIDTVMVYAKLYPDELVNEYRRAMRGMYLDVHGSQGLKTPTADDWRQLATTHSLRDMGTHICVLPAGEHCPRGLVCLGCGNVQPKRGAVDTFRAMLASHTKALDEARRHHEPAGQIAARELEIERIRAIIARAERLDTDAAEALEAAAQPTAMHPEAAPGQ</sequence>
<dbReference type="InterPro" id="IPR050090">
    <property type="entry name" value="Tyrosine_recombinase_XerCD"/>
</dbReference>
<dbReference type="SUPFAM" id="SSF56349">
    <property type="entry name" value="DNA breaking-rejoining enzymes"/>
    <property type="match status" value="1"/>
</dbReference>
<dbReference type="InterPro" id="IPR011010">
    <property type="entry name" value="DNA_brk_join_enz"/>
</dbReference>
<dbReference type="KEGG" id="broo:brsh051_15590"/>
<dbReference type="Proteomes" id="UP001431656">
    <property type="component" value="Chromosome"/>
</dbReference>
<dbReference type="AlphaFoldDB" id="A0AAN0MGI8"/>
<dbReference type="RefSeq" id="WP_286263767.1">
    <property type="nucleotide sequence ID" value="NZ_AP028056.1"/>
</dbReference>
<dbReference type="InterPro" id="IPR002104">
    <property type="entry name" value="Integrase_catalytic"/>
</dbReference>
<gene>
    <name evidence="3" type="ORF">brsh051_15590</name>
</gene>
<evidence type="ECO:0000259" key="2">
    <source>
        <dbReference type="PROSITE" id="PS51898"/>
    </source>
</evidence>
<evidence type="ECO:0000313" key="4">
    <source>
        <dbReference type="Proteomes" id="UP001431656"/>
    </source>
</evidence>
<dbReference type="EMBL" id="AP028056">
    <property type="protein sequence ID" value="BEH02278.1"/>
    <property type="molecule type" value="Genomic_DNA"/>
</dbReference>
<dbReference type="PANTHER" id="PTHR30349">
    <property type="entry name" value="PHAGE INTEGRASE-RELATED"/>
    <property type="match status" value="1"/>
</dbReference>
<dbReference type="Gene3D" id="1.10.443.10">
    <property type="entry name" value="Intergrase catalytic core"/>
    <property type="match status" value="1"/>
</dbReference>
<dbReference type="GO" id="GO:0015074">
    <property type="term" value="P:DNA integration"/>
    <property type="evidence" value="ECO:0007669"/>
    <property type="project" value="InterPro"/>
</dbReference>
<reference evidence="3" key="1">
    <citation type="journal article" date="2024" name="Int. J. Syst. Evol. Microbiol.">
        <title>Brooklawnia propionicigenes sp. nov., a facultatively anaerobic, propionate-producing bacterium isolated from a methanogenic reactor treating waste from cattle farms.</title>
        <authorList>
            <person name="Akita Y."/>
            <person name="Ueki A."/>
            <person name="Tonouchi A."/>
            <person name="Sugawara Y."/>
            <person name="Honma S."/>
            <person name="Kaku N."/>
            <person name="Ueki K."/>
        </authorList>
    </citation>
    <scope>NUCLEOTIDE SEQUENCE</scope>
    <source>
        <strain evidence="3">SH051</strain>
    </source>
</reference>
<dbReference type="GO" id="GO:0003677">
    <property type="term" value="F:DNA binding"/>
    <property type="evidence" value="ECO:0007669"/>
    <property type="project" value="InterPro"/>
</dbReference>
<keyword evidence="1" id="KW-0233">DNA recombination</keyword>
<protein>
    <submittedName>
        <fullName evidence="3">Site-specific integrase</fullName>
    </submittedName>
</protein>
<evidence type="ECO:0000256" key="1">
    <source>
        <dbReference type="ARBA" id="ARBA00023172"/>
    </source>
</evidence>
<keyword evidence="4" id="KW-1185">Reference proteome</keyword>
<evidence type="ECO:0000313" key="3">
    <source>
        <dbReference type="EMBL" id="BEH02278.1"/>
    </source>
</evidence>
<dbReference type="PANTHER" id="PTHR30349:SF64">
    <property type="entry name" value="PROPHAGE INTEGRASE INTD-RELATED"/>
    <property type="match status" value="1"/>
</dbReference>
<accession>A0AAN0MGI8</accession>
<feature type="domain" description="Tyr recombinase" evidence="2">
    <location>
        <begin position="386"/>
        <end position="609"/>
    </location>
</feature>
<name>A0AAN0MGI8_9ACTN</name>
<dbReference type="InterPro" id="IPR013762">
    <property type="entry name" value="Integrase-like_cat_sf"/>
</dbReference>
<dbReference type="PROSITE" id="PS51898">
    <property type="entry name" value="TYR_RECOMBINASE"/>
    <property type="match status" value="1"/>
</dbReference>
<organism evidence="3 4">
    <name type="scientific">Brooklawnia propionicigenes</name>
    <dbReference type="NCBI Taxonomy" id="3041175"/>
    <lineage>
        <taxon>Bacteria</taxon>
        <taxon>Bacillati</taxon>
        <taxon>Actinomycetota</taxon>
        <taxon>Actinomycetes</taxon>
        <taxon>Propionibacteriales</taxon>
        <taxon>Propionibacteriaceae</taxon>
        <taxon>Brooklawnia</taxon>
    </lineage>
</organism>
<dbReference type="Pfam" id="PF00589">
    <property type="entry name" value="Phage_integrase"/>
    <property type="match status" value="1"/>
</dbReference>